<feature type="domain" description="EAL" evidence="1">
    <location>
        <begin position="1"/>
        <end position="249"/>
    </location>
</feature>
<dbReference type="PROSITE" id="PS51833">
    <property type="entry name" value="HDOD"/>
    <property type="match status" value="1"/>
</dbReference>
<name>A0ABU1LVG6_9BURK</name>
<dbReference type="SMART" id="SM00052">
    <property type="entry name" value="EAL"/>
    <property type="match status" value="1"/>
</dbReference>
<sequence length="459" mass="49082">MSERHIVRAISRRSGVLDPSAAGADAGADVRADGRADGRADVAGQFVYLGRQPILDRDGALHGYELLFRAGAHNYAEVGNDAQATAHVVARTIGGIGVPAVLGRHRGFVNIDRALLFNDIVHLMPPERFVLEILETVKFDPQLARRLTELRRAGFEVALDDVSELSDELFAALPYADIVKIDFLLTARDALPGLAAAVRAQGKTLIAEKIETREDFMLARELGFDLFQGYFFARPQVLTAPRNRSLRPGLLRLLGLLSRDAGIVELEAELKLNPGVVVQLLRLVNSSAFGLGRNIASLREAIIAAGTRQIARWAQLLLYADSGDLPWRADPLVHLAGTRSRFMELAASRLRPADDEFADAAFMTGIFSLVHVVVGSTPAAVLEKLGLAPRIREAIVSRGGTLGALLRVAEAAGEGADAASIAAGPDAPPGFAALTPDVLAELNLCAALWFGAHVEEAAA</sequence>
<proteinExistence type="predicted"/>
<dbReference type="PROSITE" id="PS50883">
    <property type="entry name" value="EAL"/>
    <property type="match status" value="1"/>
</dbReference>
<organism evidence="3 4">
    <name type="scientific">Paraburkholderia terricola</name>
    <dbReference type="NCBI Taxonomy" id="169427"/>
    <lineage>
        <taxon>Bacteria</taxon>
        <taxon>Pseudomonadati</taxon>
        <taxon>Pseudomonadota</taxon>
        <taxon>Betaproteobacteria</taxon>
        <taxon>Burkholderiales</taxon>
        <taxon>Burkholderiaceae</taxon>
        <taxon>Paraburkholderia</taxon>
    </lineage>
</organism>
<dbReference type="Pfam" id="PF08668">
    <property type="entry name" value="HDOD"/>
    <property type="match status" value="1"/>
</dbReference>
<dbReference type="Proteomes" id="UP001264340">
    <property type="component" value="Unassembled WGS sequence"/>
</dbReference>
<evidence type="ECO:0000313" key="3">
    <source>
        <dbReference type="EMBL" id="MDR6410505.1"/>
    </source>
</evidence>
<gene>
    <name evidence="3" type="ORF">J2804_003927</name>
</gene>
<protein>
    <submittedName>
        <fullName evidence="3">EAL and modified HD-GYP domain-containing signal transduction protein</fullName>
    </submittedName>
</protein>
<dbReference type="InterPro" id="IPR035919">
    <property type="entry name" value="EAL_sf"/>
</dbReference>
<dbReference type="SUPFAM" id="SSF141868">
    <property type="entry name" value="EAL domain-like"/>
    <property type="match status" value="1"/>
</dbReference>
<dbReference type="InterPro" id="IPR001633">
    <property type="entry name" value="EAL_dom"/>
</dbReference>
<feature type="domain" description="HDOD" evidence="2">
    <location>
        <begin position="240"/>
        <end position="431"/>
    </location>
</feature>
<reference evidence="3 4" key="1">
    <citation type="submission" date="2023-07" db="EMBL/GenBank/DDBJ databases">
        <title>Sorghum-associated microbial communities from plants grown in Nebraska, USA.</title>
        <authorList>
            <person name="Schachtman D."/>
        </authorList>
    </citation>
    <scope>NUCLEOTIDE SEQUENCE [LARGE SCALE GENOMIC DNA]</scope>
    <source>
        <strain evidence="3 4">DS1316</strain>
    </source>
</reference>
<comment type="caution">
    <text evidence="3">The sequence shown here is derived from an EMBL/GenBank/DDBJ whole genome shotgun (WGS) entry which is preliminary data.</text>
</comment>
<dbReference type="Gene3D" id="3.20.20.450">
    <property type="entry name" value="EAL domain"/>
    <property type="match status" value="1"/>
</dbReference>
<dbReference type="Gene3D" id="1.10.3210.10">
    <property type="entry name" value="Hypothetical protein af1432"/>
    <property type="match status" value="1"/>
</dbReference>
<dbReference type="InterPro" id="IPR052340">
    <property type="entry name" value="RNase_Y/CdgJ"/>
</dbReference>
<dbReference type="RefSeq" id="WP_310122897.1">
    <property type="nucleotide sequence ID" value="NZ_JAVDQV010000003.1"/>
</dbReference>
<dbReference type="SUPFAM" id="SSF109604">
    <property type="entry name" value="HD-domain/PDEase-like"/>
    <property type="match status" value="1"/>
</dbReference>
<dbReference type="Pfam" id="PF00563">
    <property type="entry name" value="EAL"/>
    <property type="match status" value="1"/>
</dbReference>
<dbReference type="InterPro" id="IPR013976">
    <property type="entry name" value="HDOD"/>
</dbReference>
<dbReference type="PANTHER" id="PTHR33525">
    <property type="match status" value="1"/>
</dbReference>
<evidence type="ECO:0000259" key="1">
    <source>
        <dbReference type="PROSITE" id="PS50883"/>
    </source>
</evidence>
<keyword evidence="4" id="KW-1185">Reference proteome</keyword>
<dbReference type="EMBL" id="JAVDRP010000007">
    <property type="protein sequence ID" value="MDR6410505.1"/>
    <property type="molecule type" value="Genomic_DNA"/>
</dbReference>
<evidence type="ECO:0000259" key="2">
    <source>
        <dbReference type="PROSITE" id="PS51833"/>
    </source>
</evidence>
<dbReference type="PANTHER" id="PTHR33525:SF4">
    <property type="entry name" value="CYCLIC DI-GMP PHOSPHODIESTERASE CDGJ"/>
    <property type="match status" value="1"/>
</dbReference>
<evidence type="ECO:0000313" key="4">
    <source>
        <dbReference type="Proteomes" id="UP001264340"/>
    </source>
</evidence>
<accession>A0ABU1LVG6</accession>